<reference evidence="1" key="2">
    <citation type="journal article" date="2024" name="Plant">
        <title>Genomic evolution and insights into agronomic trait innovations of Sesamum species.</title>
        <authorList>
            <person name="Miao H."/>
            <person name="Wang L."/>
            <person name="Qu L."/>
            <person name="Liu H."/>
            <person name="Sun Y."/>
            <person name="Le M."/>
            <person name="Wang Q."/>
            <person name="Wei S."/>
            <person name="Zheng Y."/>
            <person name="Lin W."/>
            <person name="Duan Y."/>
            <person name="Cao H."/>
            <person name="Xiong S."/>
            <person name="Wang X."/>
            <person name="Wei L."/>
            <person name="Li C."/>
            <person name="Ma Q."/>
            <person name="Ju M."/>
            <person name="Zhao R."/>
            <person name="Li G."/>
            <person name="Mu C."/>
            <person name="Tian Q."/>
            <person name="Mei H."/>
            <person name="Zhang T."/>
            <person name="Gao T."/>
            <person name="Zhang H."/>
        </authorList>
    </citation>
    <scope>NUCLEOTIDE SEQUENCE</scope>
    <source>
        <strain evidence="1">G01</strain>
    </source>
</reference>
<proteinExistence type="predicted"/>
<comment type="caution">
    <text evidence="1">The sequence shown here is derived from an EMBL/GenBank/DDBJ whole genome shotgun (WGS) entry which is preliminary data.</text>
</comment>
<name>A0AAW2KM77_9LAMI</name>
<accession>A0AAW2KM77</accession>
<dbReference type="AlphaFoldDB" id="A0AAW2KM77"/>
<reference evidence="1" key="1">
    <citation type="submission" date="2020-06" db="EMBL/GenBank/DDBJ databases">
        <authorList>
            <person name="Li T."/>
            <person name="Hu X."/>
            <person name="Zhang T."/>
            <person name="Song X."/>
            <person name="Zhang H."/>
            <person name="Dai N."/>
            <person name="Sheng W."/>
            <person name="Hou X."/>
            <person name="Wei L."/>
        </authorList>
    </citation>
    <scope>NUCLEOTIDE SEQUENCE</scope>
    <source>
        <strain evidence="1">G01</strain>
        <tissue evidence="1">Leaf</tissue>
    </source>
</reference>
<protein>
    <submittedName>
        <fullName evidence="1">Uncharacterized protein</fullName>
    </submittedName>
</protein>
<sequence length="49" mass="5312">MKGVTGGDEATRVMKEKVRSGFNFEEFVQLVTTAIDEGDTSSTEELASL</sequence>
<gene>
    <name evidence="1" type="ORF">Sangu_3001600</name>
</gene>
<dbReference type="EMBL" id="JACGWK010000044">
    <property type="protein sequence ID" value="KAL0307981.1"/>
    <property type="molecule type" value="Genomic_DNA"/>
</dbReference>
<evidence type="ECO:0000313" key="1">
    <source>
        <dbReference type="EMBL" id="KAL0307981.1"/>
    </source>
</evidence>
<organism evidence="1">
    <name type="scientific">Sesamum angustifolium</name>
    <dbReference type="NCBI Taxonomy" id="2727405"/>
    <lineage>
        <taxon>Eukaryota</taxon>
        <taxon>Viridiplantae</taxon>
        <taxon>Streptophyta</taxon>
        <taxon>Embryophyta</taxon>
        <taxon>Tracheophyta</taxon>
        <taxon>Spermatophyta</taxon>
        <taxon>Magnoliopsida</taxon>
        <taxon>eudicotyledons</taxon>
        <taxon>Gunneridae</taxon>
        <taxon>Pentapetalae</taxon>
        <taxon>asterids</taxon>
        <taxon>lamiids</taxon>
        <taxon>Lamiales</taxon>
        <taxon>Pedaliaceae</taxon>
        <taxon>Sesamum</taxon>
    </lineage>
</organism>